<sequence length="121" mass="13812">MCYVCRKDIGAPNEGYRHFCQHFRPEGDGRKCTQCDRCNLWETENTDAILRQAKADAERRWKETERRELSNAEKAYLESGAGHVDGMSFGGDRGILGSALSHRRIPTLEEICDFIVDNFIA</sequence>
<dbReference type="Proteomes" id="UP001305414">
    <property type="component" value="Unassembled WGS sequence"/>
</dbReference>
<dbReference type="Pfam" id="PF26200">
    <property type="entry name" value="Rcat_RNF216"/>
    <property type="match status" value="1"/>
</dbReference>
<gene>
    <name evidence="1" type="ORF">RRF57_004241</name>
</gene>
<dbReference type="EMBL" id="JAWHQM010000008">
    <property type="protein sequence ID" value="KAK5628526.1"/>
    <property type="molecule type" value="Genomic_DNA"/>
</dbReference>
<name>A0AAN7UNG3_9PEZI</name>
<keyword evidence="2" id="KW-1185">Reference proteome</keyword>
<evidence type="ECO:0000313" key="1">
    <source>
        <dbReference type="EMBL" id="KAK5628526.1"/>
    </source>
</evidence>
<organism evidence="1 2">
    <name type="scientific">Xylaria bambusicola</name>
    <dbReference type="NCBI Taxonomy" id="326684"/>
    <lineage>
        <taxon>Eukaryota</taxon>
        <taxon>Fungi</taxon>
        <taxon>Dikarya</taxon>
        <taxon>Ascomycota</taxon>
        <taxon>Pezizomycotina</taxon>
        <taxon>Sordariomycetes</taxon>
        <taxon>Xylariomycetidae</taxon>
        <taxon>Xylariales</taxon>
        <taxon>Xylariaceae</taxon>
        <taxon>Xylaria</taxon>
    </lineage>
</organism>
<reference evidence="1 2" key="1">
    <citation type="submission" date="2023-10" db="EMBL/GenBank/DDBJ databases">
        <title>Draft genome sequence of Xylaria bambusicola isolate GMP-LS, the root and basal stem rot pathogen of sugarcane in Indonesia.</title>
        <authorList>
            <person name="Selvaraj P."/>
            <person name="Muralishankar V."/>
            <person name="Muruganantham S."/>
            <person name="Sp S."/>
            <person name="Haryani S."/>
            <person name="Lau K.J.X."/>
            <person name="Naqvi N.I."/>
        </authorList>
    </citation>
    <scope>NUCLEOTIDE SEQUENCE [LARGE SCALE GENOMIC DNA]</scope>
    <source>
        <strain evidence="1">GMP-LS</strain>
    </source>
</reference>
<protein>
    <submittedName>
        <fullName evidence="1">Uncharacterized protein</fullName>
    </submittedName>
</protein>
<proteinExistence type="predicted"/>
<comment type="caution">
    <text evidence="1">The sequence shown here is derived from an EMBL/GenBank/DDBJ whole genome shotgun (WGS) entry which is preliminary data.</text>
</comment>
<dbReference type="AlphaFoldDB" id="A0AAN7UNG3"/>
<evidence type="ECO:0000313" key="2">
    <source>
        <dbReference type="Proteomes" id="UP001305414"/>
    </source>
</evidence>
<accession>A0AAN7UNG3</accession>